<dbReference type="PANTHER" id="PTHR30522:SF0">
    <property type="entry name" value="NUCLEOSIDE TRIPHOSPHATE PYROPHOSPHOHYDROLASE"/>
    <property type="match status" value="1"/>
</dbReference>
<gene>
    <name evidence="2" type="primary">mazG</name>
    <name evidence="2" type="ORF">CPPEL_07555</name>
</gene>
<name>A0A3G6IZW7_9CORY</name>
<evidence type="ECO:0000259" key="1">
    <source>
        <dbReference type="Pfam" id="PF03819"/>
    </source>
</evidence>
<dbReference type="KEGG" id="cpso:CPPEL_07555"/>
<dbReference type="Pfam" id="PF03819">
    <property type="entry name" value="MazG"/>
    <property type="match status" value="1"/>
</dbReference>
<dbReference type="InterPro" id="IPR048015">
    <property type="entry name" value="NTP-PPase_MazG-like_N"/>
</dbReference>
<dbReference type="InterPro" id="IPR004518">
    <property type="entry name" value="MazG-like_dom"/>
</dbReference>
<dbReference type="Gene3D" id="1.10.287.1080">
    <property type="entry name" value="MazG-like"/>
    <property type="match status" value="1"/>
</dbReference>
<dbReference type="Proteomes" id="UP000271426">
    <property type="component" value="Chromosome"/>
</dbReference>
<dbReference type="EC" id="3.6.1.8" evidence="2"/>
<organism evidence="2 3">
    <name type="scientific">Corynebacterium pseudopelargi</name>
    <dbReference type="NCBI Taxonomy" id="2080757"/>
    <lineage>
        <taxon>Bacteria</taxon>
        <taxon>Bacillati</taxon>
        <taxon>Actinomycetota</taxon>
        <taxon>Actinomycetes</taxon>
        <taxon>Mycobacteriales</taxon>
        <taxon>Corynebacteriaceae</taxon>
        <taxon>Corynebacterium</taxon>
    </lineage>
</organism>
<dbReference type="GO" id="GO:0006203">
    <property type="term" value="P:dGTP catabolic process"/>
    <property type="evidence" value="ECO:0007669"/>
    <property type="project" value="TreeGrafter"/>
</dbReference>
<reference evidence="2 3" key="1">
    <citation type="submission" date="2018-11" db="EMBL/GenBank/DDBJ databases">
        <authorList>
            <person name="Kleinhagauer T."/>
            <person name="Glaeser S.P."/>
            <person name="Spergser J."/>
            <person name="Ruckert C."/>
            <person name="Kaempfer P."/>
            <person name="Busse H.-J."/>
        </authorList>
    </citation>
    <scope>NUCLEOTIDE SEQUENCE [LARGE SCALE GENOMIC DNA]</scope>
    <source>
        <strain evidence="2 3">812CH</strain>
    </source>
</reference>
<feature type="domain" description="NTP pyrophosphohydrolase MazG-like" evidence="1">
    <location>
        <begin position="113"/>
        <end position="187"/>
    </location>
</feature>
<keyword evidence="3" id="KW-1185">Reference proteome</keyword>
<dbReference type="SUPFAM" id="SSF101386">
    <property type="entry name" value="all-alpha NTP pyrophosphatases"/>
    <property type="match status" value="1"/>
</dbReference>
<evidence type="ECO:0000313" key="2">
    <source>
        <dbReference type="EMBL" id="AZA09620.1"/>
    </source>
</evidence>
<dbReference type="GO" id="GO:0046061">
    <property type="term" value="P:dATP catabolic process"/>
    <property type="evidence" value="ECO:0007669"/>
    <property type="project" value="TreeGrafter"/>
</dbReference>
<dbReference type="GO" id="GO:0046047">
    <property type="term" value="P:TTP catabolic process"/>
    <property type="evidence" value="ECO:0007669"/>
    <property type="project" value="TreeGrafter"/>
</dbReference>
<dbReference type="CDD" id="cd11528">
    <property type="entry name" value="NTP-PPase_MazG_Nterm"/>
    <property type="match status" value="1"/>
</dbReference>
<dbReference type="InterPro" id="IPR011551">
    <property type="entry name" value="NTP_PyrPHydrolase_MazG"/>
</dbReference>
<protein>
    <submittedName>
        <fullName evidence="2">Nucleoside triphosphate pyrophosphohydrolase</fullName>
        <ecNumber evidence="2">3.6.1.8</ecNumber>
    </submittedName>
</protein>
<dbReference type="GO" id="GO:0046052">
    <property type="term" value="P:UTP catabolic process"/>
    <property type="evidence" value="ECO:0007669"/>
    <property type="project" value="TreeGrafter"/>
</dbReference>
<dbReference type="PANTHER" id="PTHR30522">
    <property type="entry name" value="NUCLEOSIDE TRIPHOSPHATE PYROPHOSPHOHYDROLASE"/>
    <property type="match status" value="1"/>
</dbReference>
<dbReference type="GO" id="GO:0046081">
    <property type="term" value="P:dUTP catabolic process"/>
    <property type="evidence" value="ECO:0007669"/>
    <property type="project" value="TreeGrafter"/>
</dbReference>
<dbReference type="GO" id="GO:0046076">
    <property type="term" value="P:dTTP catabolic process"/>
    <property type="evidence" value="ECO:0007669"/>
    <property type="project" value="TreeGrafter"/>
</dbReference>
<proteinExistence type="predicted"/>
<dbReference type="EMBL" id="CP033898">
    <property type="protein sequence ID" value="AZA09620.1"/>
    <property type="molecule type" value="Genomic_DNA"/>
</dbReference>
<sequence>MRLPTSSIMERMTVLLLDARWPTLIPFQFVPKLKGEVVYTDEVPVTVRWDFGDCVAPGDSTLLVSTDEHAAAVQEARAKGEEILEVPSRNEAMGQAIRTMQRALHLGEWEQLQTHATLVPYLEEETAELKEVIEQGGSDEQLCNELADVLLQVLFHAEIADRRGAFDLNDVAAAFVAKLQKRAPYLFDGTTEVVSADEQVRLWEEGKLR</sequence>
<accession>A0A3G6IZW7</accession>
<dbReference type="AlphaFoldDB" id="A0A3G6IZW7"/>
<evidence type="ECO:0000313" key="3">
    <source>
        <dbReference type="Proteomes" id="UP000271426"/>
    </source>
</evidence>
<keyword evidence="2" id="KW-0378">Hydrolase</keyword>
<dbReference type="GO" id="GO:0047693">
    <property type="term" value="F:ATP diphosphatase activity"/>
    <property type="evidence" value="ECO:0007669"/>
    <property type="project" value="UniProtKB-EC"/>
</dbReference>